<gene>
    <name evidence="1" type="ORF">GPECTOR_136g628</name>
</gene>
<proteinExistence type="predicted"/>
<accession>A0A150FZB1</accession>
<organism evidence="1 2">
    <name type="scientific">Gonium pectorale</name>
    <name type="common">Green alga</name>
    <dbReference type="NCBI Taxonomy" id="33097"/>
    <lineage>
        <taxon>Eukaryota</taxon>
        <taxon>Viridiplantae</taxon>
        <taxon>Chlorophyta</taxon>
        <taxon>core chlorophytes</taxon>
        <taxon>Chlorophyceae</taxon>
        <taxon>CS clade</taxon>
        <taxon>Chlamydomonadales</taxon>
        <taxon>Volvocaceae</taxon>
        <taxon>Gonium</taxon>
    </lineage>
</organism>
<dbReference type="EMBL" id="LSYV01000136">
    <property type="protein sequence ID" value="KXZ42545.1"/>
    <property type="molecule type" value="Genomic_DNA"/>
</dbReference>
<dbReference type="Proteomes" id="UP000075714">
    <property type="component" value="Unassembled WGS sequence"/>
</dbReference>
<reference evidence="2" key="1">
    <citation type="journal article" date="2016" name="Nat. Commun.">
        <title>The Gonium pectorale genome demonstrates co-option of cell cycle regulation during the evolution of multicellularity.</title>
        <authorList>
            <person name="Hanschen E.R."/>
            <person name="Marriage T.N."/>
            <person name="Ferris P.J."/>
            <person name="Hamaji T."/>
            <person name="Toyoda A."/>
            <person name="Fujiyama A."/>
            <person name="Neme R."/>
            <person name="Noguchi H."/>
            <person name="Minakuchi Y."/>
            <person name="Suzuki M."/>
            <person name="Kawai-Toyooka H."/>
            <person name="Smith D.R."/>
            <person name="Sparks H."/>
            <person name="Anderson J."/>
            <person name="Bakaric R."/>
            <person name="Luria V."/>
            <person name="Karger A."/>
            <person name="Kirschner M.W."/>
            <person name="Durand P.M."/>
            <person name="Michod R.E."/>
            <person name="Nozaki H."/>
            <person name="Olson B.J."/>
        </authorList>
    </citation>
    <scope>NUCLEOTIDE SEQUENCE [LARGE SCALE GENOMIC DNA]</scope>
    <source>
        <strain evidence="2">NIES-2863</strain>
    </source>
</reference>
<dbReference type="OrthoDB" id="540439at2759"/>
<keyword evidence="2" id="KW-1185">Reference proteome</keyword>
<protein>
    <submittedName>
        <fullName evidence="1">Uncharacterized protein</fullName>
    </submittedName>
</protein>
<dbReference type="AlphaFoldDB" id="A0A150FZB1"/>
<comment type="caution">
    <text evidence="1">The sequence shown here is derived from an EMBL/GenBank/DDBJ whole genome shotgun (WGS) entry which is preliminary data.</text>
</comment>
<sequence>MQGAILRKATSLVASHVLGPAASPSLRLALRQRLHATVAGASVLWFLIDTSAMGDTLLHIGLEHDFVTSAKLIRLDSIA</sequence>
<evidence type="ECO:0000313" key="1">
    <source>
        <dbReference type="EMBL" id="KXZ42545.1"/>
    </source>
</evidence>
<evidence type="ECO:0000313" key="2">
    <source>
        <dbReference type="Proteomes" id="UP000075714"/>
    </source>
</evidence>
<name>A0A150FZB1_GONPE</name>